<dbReference type="Proteomes" id="UP000222163">
    <property type="component" value="Unassembled WGS sequence"/>
</dbReference>
<sequence length="272" mass="31735">MKKITLVLLLLTITFSCKTEKATEIIVIGTLHKPEPNFNLEILFKILEDVKPDFILQELDSSFFTSNFRHKNISNSNEDMASEKYVNKYPLTKLRPYKFEGRNEYRINIGSRPTDGLTTKLLDSLNKANLLSPTESVIHNKYKALLEPLIVLASKSPENFNNPTTDSICAERQYYQYKMLPKITSVRDEFATRFHTKPNGEKISYRDGFQLACDFWDLRNQTMAKNIMRISEQNKGKRIVVLCGFMHRYYLLSELKNLTKGKDIILKEFYDY</sequence>
<evidence type="ECO:0000313" key="3">
    <source>
        <dbReference type="Proteomes" id="UP000222163"/>
    </source>
</evidence>
<name>A0A2G1BWQ6_9FLAO</name>
<dbReference type="PROSITE" id="PS51257">
    <property type="entry name" value="PROKAR_LIPOPROTEIN"/>
    <property type="match status" value="1"/>
</dbReference>
<evidence type="ECO:0000313" key="4">
    <source>
        <dbReference type="Proteomes" id="UP001242342"/>
    </source>
</evidence>
<dbReference type="EMBL" id="JAUYVU010000002">
    <property type="protein sequence ID" value="MDP2540467.1"/>
    <property type="molecule type" value="Genomic_DNA"/>
</dbReference>
<dbReference type="RefSeq" id="WP_099214250.1">
    <property type="nucleotide sequence ID" value="NZ_JAUYVU010000002.1"/>
</dbReference>
<accession>A0A2G1BWQ6</accession>
<proteinExistence type="predicted"/>
<organism evidence="2 3">
    <name type="scientific">Tenacibaculum discolor</name>
    <dbReference type="NCBI Taxonomy" id="361581"/>
    <lineage>
        <taxon>Bacteria</taxon>
        <taxon>Pseudomonadati</taxon>
        <taxon>Bacteroidota</taxon>
        <taxon>Flavobacteriia</taxon>
        <taxon>Flavobacteriales</taxon>
        <taxon>Flavobacteriaceae</taxon>
        <taxon>Tenacibaculum</taxon>
    </lineage>
</organism>
<comment type="caution">
    <text evidence="2">The sequence shown here is derived from an EMBL/GenBank/DDBJ whole genome shotgun (WGS) entry which is preliminary data.</text>
</comment>
<reference evidence="2" key="2">
    <citation type="submission" date="2017-10" db="EMBL/GenBank/DDBJ databases">
        <authorList>
            <person name="Enke T.N."/>
            <person name="Cordero O.X."/>
        </authorList>
    </citation>
    <scope>NUCLEOTIDE SEQUENCE</scope>
    <source>
        <strain evidence="2">4G03</strain>
    </source>
</reference>
<evidence type="ECO:0000313" key="1">
    <source>
        <dbReference type="EMBL" id="MDP2540467.1"/>
    </source>
</evidence>
<gene>
    <name evidence="2" type="ORF">CSC81_02755</name>
    <name evidence="1" type="ORF">Q8W23_03155</name>
</gene>
<reference evidence="2 3" key="1">
    <citation type="journal article" date="2016" name="Nat. Commun.">
        <title>Microbial interactions lead to rapid micro-scale successions on model marine particles.</title>
        <authorList>
            <person name="Datta M.S."/>
            <person name="Sliwerska E."/>
            <person name="Gore J."/>
            <person name="Polz M.F."/>
            <person name="Cordero O.X."/>
        </authorList>
    </citation>
    <scope>NUCLEOTIDE SEQUENCE [LARGE SCALE GENOMIC DNA]</scope>
    <source>
        <strain evidence="2 3">4G03</strain>
    </source>
</reference>
<dbReference type="EMBL" id="PDUU01000003">
    <property type="protein sequence ID" value="PHN98428.1"/>
    <property type="molecule type" value="Genomic_DNA"/>
</dbReference>
<evidence type="ECO:0008006" key="5">
    <source>
        <dbReference type="Google" id="ProtNLM"/>
    </source>
</evidence>
<reference evidence="1 4" key="3">
    <citation type="submission" date="2023-07" db="EMBL/GenBank/DDBJ databases">
        <title>Genome content predicts the carbon catabolic preferences of heterotrophic bacteria.</title>
        <authorList>
            <person name="Gralka M."/>
        </authorList>
    </citation>
    <scope>NUCLEOTIDE SEQUENCE [LARGE SCALE GENOMIC DNA]</scope>
    <source>
        <strain evidence="1 4">4G03</strain>
    </source>
</reference>
<keyword evidence="4" id="KW-1185">Reference proteome</keyword>
<dbReference type="AlphaFoldDB" id="A0A2G1BWQ6"/>
<evidence type="ECO:0000313" key="2">
    <source>
        <dbReference type="EMBL" id="PHN98428.1"/>
    </source>
</evidence>
<dbReference type="Proteomes" id="UP001242342">
    <property type="component" value="Unassembled WGS sequence"/>
</dbReference>
<protein>
    <recommendedName>
        <fullName evidence="5">TraB/GumN family protein</fullName>
    </recommendedName>
</protein>